<reference evidence="4 5" key="1">
    <citation type="submission" date="2018-07" db="EMBL/GenBank/DDBJ databases">
        <title>Freshwater and sediment microbial communities from various areas in North America, analyzing microbe dynamics in response to fracking.</title>
        <authorList>
            <person name="Lamendella R."/>
        </authorList>
    </citation>
    <scope>NUCLEOTIDE SEQUENCE [LARGE SCALE GENOMIC DNA]</scope>
    <source>
        <strain evidence="4 5">160A</strain>
    </source>
</reference>
<dbReference type="SUPFAM" id="SSF52833">
    <property type="entry name" value="Thioredoxin-like"/>
    <property type="match status" value="1"/>
</dbReference>
<evidence type="ECO:0000256" key="1">
    <source>
        <dbReference type="ARBA" id="ARBA00023284"/>
    </source>
</evidence>
<dbReference type="RefSeq" id="WP_114436980.1">
    <property type="nucleotide sequence ID" value="NZ_QPIZ01000010.1"/>
</dbReference>
<evidence type="ECO:0000313" key="5">
    <source>
        <dbReference type="Proteomes" id="UP000252733"/>
    </source>
</evidence>
<proteinExistence type="predicted"/>
<keyword evidence="2" id="KW-0732">Signal</keyword>
<dbReference type="AlphaFoldDB" id="A0A368V2H3"/>
<dbReference type="InterPro" id="IPR017937">
    <property type="entry name" value="Thioredoxin_CS"/>
</dbReference>
<dbReference type="EMBL" id="QPIZ01000010">
    <property type="protein sequence ID" value="RCW35292.1"/>
    <property type="molecule type" value="Genomic_DNA"/>
</dbReference>
<accession>A0A368V2H3</accession>
<feature type="chain" id="PRO_5017017149" evidence="2">
    <location>
        <begin position="24"/>
        <end position="174"/>
    </location>
</feature>
<keyword evidence="1" id="KW-0676">Redox-active center</keyword>
<dbReference type="InterPro" id="IPR000866">
    <property type="entry name" value="AhpC/TSA"/>
</dbReference>
<dbReference type="InterPro" id="IPR013766">
    <property type="entry name" value="Thioredoxin_domain"/>
</dbReference>
<dbReference type="InterPro" id="IPR036249">
    <property type="entry name" value="Thioredoxin-like_sf"/>
</dbReference>
<feature type="signal peptide" evidence="2">
    <location>
        <begin position="1"/>
        <end position="23"/>
    </location>
</feature>
<evidence type="ECO:0000259" key="3">
    <source>
        <dbReference type="PROSITE" id="PS51352"/>
    </source>
</evidence>
<keyword evidence="5" id="KW-1185">Reference proteome</keyword>
<feature type="domain" description="Thioredoxin" evidence="3">
    <location>
        <begin position="30"/>
        <end position="172"/>
    </location>
</feature>
<dbReference type="InterPro" id="IPR050553">
    <property type="entry name" value="Thioredoxin_ResA/DsbE_sf"/>
</dbReference>
<comment type="caution">
    <text evidence="4">The sequence shown here is derived from an EMBL/GenBank/DDBJ whole genome shotgun (WGS) entry which is preliminary data.</text>
</comment>
<dbReference type="PROSITE" id="PS51352">
    <property type="entry name" value="THIOREDOXIN_2"/>
    <property type="match status" value="1"/>
</dbReference>
<name>A0A368V2H3_9BACT</name>
<sequence length="174" mass="19738">MKKIINQTAILAFLMSFSFSVFGQEGYDIVEKGGQVPTFTINTEEGGSLSMKDFDGKVVLINFFATWCGPCRQEMPFLQKDVWEKYKDHSNFKMMSIGRGHTHVEVATFKEKQDLGFPMYGDRDKSIYSKFAKGYIPRNYIVDADGTIVYASVGFSKEEFGEMLALLNQLLSND</sequence>
<gene>
    <name evidence="4" type="ORF">DFO77_11058</name>
</gene>
<dbReference type="GO" id="GO:0016209">
    <property type="term" value="F:antioxidant activity"/>
    <property type="evidence" value="ECO:0007669"/>
    <property type="project" value="InterPro"/>
</dbReference>
<dbReference type="GO" id="GO:0016491">
    <property type="term" value="F:oxidoreductase activity"/>
    <property type="evidence" value="ECO:0007669"/>
    <property type="project" value="InterPro"/>
</dbReference>
<dbReference type="PANTHER" id="PTHR42852">
    <property type="entry name" value="THIOL:DISULFIDE INTERCHANGE PROTEIN DSBE"/>
    <property type="match status" value="1"/>
</dbReference>
<dbReference type="Gene3D" id="3.40.30.10">
    <property type="entry name" value="Glutaredoxin"/>
    <property type="match status" value="1"/>
</dbReference>
<dbReference type="Pfam" id="PF00578">
    <property type="entry name" value="AhpC-TSA"/>
    <property type="match status" value="1"/>
</dbReference>
<protein>
    <submittedName>
        <fullName evidence="4">Peroxiredoxin</fullName>
    </submittedName>
</protein>
<evidence type="ECO:0000313" key="4">
    <source>
        <dbReference type="EMBL" id="RCW35292.1"/>
    </source>
</evidence>
<dbReference type="PANTHER" id="PTHR42852:SF17">
    <property type="entry name" value="THIOREDOXIN-LIKE PROTEIN HI_1115"/>
    <property type="match status" value="1"/>
</dbReference>
<dbReference type="PROSITE" id="PS00194">
    <property type="entry name" value="THIOREDOXIN_1"/>
    <property type="match status" value="1"/>
</dbReference>
<organism evidence="4 5">
    <name type="scientific">Marinilabilia salmonicolor</name>
    <dbReference type="NCBI Taxonomy" id="989"/>
    <lineage>
        <taxon>Bacteria</taxon>
        <taxon>Pseudomonadati</taxon>
        <taxon>Bacteroidota</taxon>
        <taxon>Bacteroidia</taxon>
        <taxon>Marinilabiliales</taxon>
        <taxon>Marinilabiliaceae</taxon>
        <taxon>Marinilabilia</taxon>
    </lineage>
</organism>
<evidence type="ECO:0000256" key="2">
    <source>
        <dbReference type="SAM" id="SignalP"/>
    </source>
</evidence>
<dbReference type="CDD" id="cd02966">
    <property type="entry name" value="TlpA_like_family"/>
    <property type="match status" value="1"/>
</dbReference>
<dbReference type="Proteomes" id="UP000252733">
    <property type="component" value="Unassembled WGS sequence"/>
</dbReference>